<dbReference type="FunFam" id="2.60.40.60:FF:000129">
    <property type="entry name" value="protocadherin alpha-C2 isoform X1"/>
    <property type="match status" value="2"/>
</dbReference>
<dbReference type="PROSITE" id="PS00232">
    <property type="entry name" value="CADHERIN_1"/>
    <property type="match status" value="4"/>
</dbReference>
<protein>
    <submittedName>
        <fullName evidence="13">Protocadherin 2 alpha b2</fullName>
    </submittedName>
</protein>
<feature type="domain" description="Cadherin" evidence="12">
    <location>
        <begin position="625"/>
        <end position="728"/>
    </location>
</feature>
<dbReference type="Ensembl" id="ENSPKIT00000042276.1">
    <property type="protein sequence ID" value="ENSPKIP00000017759.1"/>
    <property type="gene ID" value="ENSPKIG00000003540.1"/>
</dbReference>
<dbReference type="GO" id="GO:0005886">
    <property type="term" value="C:plasma membrane"/>
    <property type="evidence" value="ECO:0007669"/>
    <property type="project" value="UniProtKB-SubCell"/>
</dbReference>
<dbReference type="InterPro" id="IPR050174">
    <property type="entry name" value="Protocadherin/Cadherin-CA"/>
</dbReference>
<keyword evidence="14" id="KW-1185">Reference proteome</keyword>
<dbReference type="GO" id="GO:0005509">
    <property type="term" value="F:calcium ion binding"/>
    <property type="evidence" value="ECO:0007669"/>
    <property type="project" value="UniProtKB-UniRule"/>
</dbReference>
<dbReference type="Proteomes" id="UP000261540">
    <property type="component" value="Unplaced"/>
</dbReference>
<dbReference type="InterPro" id="IPR002126">
    <property type="entry name" value="Cadherin-like_dom"/>
</dbReference>
<comment type="subcellular location">
    <subcellularLocation>
        <location evidence="1">Cell membrane</location>
        <topology evidence="1">Single-pass type I membrane protein</topology>
    </subcellularLocation>
</comment>
<keyword evidence="7" id="KW-0130">Cell adhesion</keyword>
<dbReference type="FunFam" id="2.60.40.60:FF:000001">
    <property type="entry name" value="Protocadherin alpha 2"/>
    <property type="match status" value="1"/>
</dbReference>
<evidence type="ECO:0000313" key="13">
    <source>
        <dbReference type="Ensembl" id="ENSPKIP00000017759.1"/>
    </source>
</evidence>
<evidence type="ECO:0000256" key="2">
    <source>
        <dbReference type="ARBA" id="ARBA00022475"/>
    </source>
</evidence>
<evidence type="ECO:0000256" key="9">
    <source>
        <dbReference type="ARBA" id="ARBA00023136"/>
    </source>
</evidence>
<keyword evidence="10" id="KW-0325">Glycoprotein</keyword>
<proteinExistence type="predicted"/>
<feature type="domain" description="Cadherin" evidence="12">
    <location>
        <begin position="412"/>
        <end position="519"/>
    </location>
</feature>
<dbReference type="GO" id="GO:0009653">
    <property type="term" value="P:anatomical structure morphogenesis"/>
    <property type="evidence" value="ECO:0007669"/>
    <property type="project" value="UniProtKB-ARBA"/>
</dbReference>
<evidence type="ECO:0000313" key="14">
    <source>
        <dbReference type="Proteomes" id="UP000261540"/>
    </source>
</evidence>
<feature type="domain" description="Cadherin" evidence="12">
    <location>
        <begin position="304"/>
        <end position="411"/>
    </location>
</feature>
<dbReference type="Pfam" id="PF00028">
    <property type="entry name" value="Cadherin"/>
    <property type="match status" value="6"/>
</dbReference>
<feature type="domain" description="Cadherin" evidence="12">
    <location>
        <begin position="92"/>
        <end position="198"/>
    </location>
</feature>
<keyword evidence="2" id="KW-1003">Cell membrane</keyword>
<keyword evidence="8" id="KW-1133">Transmembrane helix</keyword>
<dbReference type="SUPFAM" id="SSF49313">
    <property type="entry name" value="Cadherin-like"/>
    <property type="match status" value="7"/>
</dbReference>
<sequence>MILLCTPYFDVGSNSVKTYKLNPNDYFSLEIQNEGDPTVSAELLLQKSLDREKQAVIRLVVTAVDGGKYPRSGTLQITVNVMDVNDNSPAFSKPLYKVKLKENVPYATPVLTLNATDPDEGLNGQILYSIPGQRNVNLNIFTIDSMTGEISVKGKIDYEENPNFEIRVEARDKGVPSRSSQCKVLIEVTDLNDNRPEISVTPLKKSIKEDATSGTAVALITVSDKDEGENGMVKSEIIGSLPFKLQSSFKNYYSLVVHGSLDREIASQYNVTITATDEGTPPLSSTSVITVHVSDVNDNAPRFPEPLINIYVKENNQIGTVIYTVSAADPDENENARVSYSLIEGSSASVPLSSVINSVSAELVLQKALDREKQAMIQLVLTAFDGGKPPRSGTLQITVNVLDNNDNSPVFSSSLYKVRVVENAPPGTKIISLNATDADEGKNGEVLYLFNRHGQEKILDTFMIHPDTGDVTVKGDIDFEKSAFYEIRVEAQDKGQSPMVTHCKLIVEVTDVNDNLPQISVTSLLNTIKEDSKIGAAIALVTVTDNDGGSNGKLNCTLNGAVPFKLQTSYSNYYSIILDGPLDREIVSQYNVTITATDEGTPALSSTSVITVHVSDVNDNAPRFPEPLINIYVKENNQIGTVIYTVSAADPDENENARVSYSLIEGSSARVPLSSVINVNSASGEIYSLQSFNYEEVKTFQFQVQATDSGEPPLKHSILCIHTNTPTLSTHLLGTLARFPAGTTGIDCSSAACHILLDDRLICSGSWQNAVSFSVTLSTVLLSHYVFLLYDDTLYSQNTNLLSSLLHSFLISKMNAFLAV</sequence>
<dbReference type="PANTHER" id="PTHR24028">
    <property type="entry name" value="CADHERIN-87A"/>
    <property type="match status" value="1"/>
</dbReference>
<reference evidence="13" key="1">
    <citation type="submission" date="2025-08" db="UniProtKB">
        <authorList>
            <consortium name="Ensembl"/>
        </authorList>
    </citation>
    <scope>IDENTIFICATION</scope>
</reference>
<keyword evidence="9" id="KW-0472">Membrane</keyword>
<evidence type="ECO:0000256" key="7">
    <source>
        <dbReference type="ARBA" id="ARBA00022889"/>
    </source>
</evidence>
<reference evidence="13" key="2">
    <citation type="submission" date="2025-09" db="UniProtKB">
        <authorList>
            <consortium name="Ensembl"/>
        </authorList>
    </citation>
    <scope>IDENTIFICATION</scope>
</reference>
<keyword evidence="4" id="KW-0732">Signal</keyword>
<evidence type="ECO:0000256" key="5">
    <source>
        <dbReference type="ARBA" id="ARBA00022737"/>
    </source>
</evidence>
<dbReference type="AlphaFoldDB" id="A0A3B3RH49"/>
<evidence type="ECO:0000256" key="1">
    <source>
        <dbReference type="ARBA" id="ARBA00004251"/>
    </source>
</evidence>
<dbReference type="PROSITE" id="PS50268">
    <property type="entry name" value="CADHERIN_2"/>
    <property type="match status" value="7"/>
</dbReference>
<evidence type="ECO:0000256" key="10">
    <source>
        <dbReference type="ARBA" id="ARBA00023180"/>
    </source>
</evidence>
<feature type="domain" description="Cadherin" evidence="12">
    <location>
        <begin position="199"/>
        <end position="303"/>
    </location>
</feature>
<dbReference type="InterPro" id="IPR020894">
    <property type="entry name" value="Cadherin_CS"/>
</dbReference>
<dbReference type="Gene3D" id="2.60.40.60">
    <property type="entry name" value="Cadherins"/>
    <property type="match status" value="7"/>
</dbReference>
<keyword evidence="6 11" id="KW-0106">Calcium</keyword>
<dbReference type="SMART" id="SM00112">
    <property type="entry name" value="CA"/>
    <property type="match status" value="7"/>
</dbReference>
<feature type="domain" description="Cadherin" evidence="12">
    <location>
        <begin position="10"/>
        <end position="91"/>
    </location>
</feature>
<dbReference type="FunFam" id="2.60.40.60:FF:000094">
    <property type="entry name" value="protocadherin gamma-C4 isoform X2"/>
    <property type="match status" value="1"/>
</dbReference>
<keyword evidence="5" id="KW-0677">Repeat</keyword>
<evidence type="ECO:0000256" key="11">
    <source>
        <dbReference type="PROSITE-ProRule" id="PRU00043"/>
    </source>
</evidence>
<feature type="domain" description="Cadherin" evidence="12">
    <location>
        <begin position="520"/>
        <end position="624"/>
    </location>
</feature>
<accession>A0A3B3RH49</accession>
<evidence type="ECO:0000256" key="4">
    <source>
        <dbReference type="ARBA" id="ARBA00022729"/>
    </source>
</evidence>
<dbReference type="PANTHER" id="PTHR24028:SF287">
    <property type="entry name" value="CADHERIN-RELATED NEURONAL RECEPTOR VARIABLE 1-RELATED"/>
    <property type="match status" value="1"/>
</dbReference>
<name>A0A3B3RH49_9TELE</name>
<dbReference type="FunFam" id="2.60.40.60:FF:000007">
    <property type="entry name" value="Protocadherin alpha 2"/>
    <property type="match status" value="1"/>
</dbReference>
<dbReference type="InterPro" id="IPR015919">
    <property type="entry name" value="Cadherin-like_sf"/>
</dbReference>
<dbReference type="GeneTree" id="ENSGT00940000164173"/>
<dbReference type="GO" id="GO:0007156">
    <property type="term" value="P:homophilic cell adhesion via plasma membrane adhesion molecules"/>
    <property type="evidence" value="ECO:0007669"/>
    <property type="project" value="InterPro"/>
</dbReference>
<evidence type="ECO:0000259" key="12">
    <source>
        <dbReference type="PROSITE" id="PS50268"/>
    </source>
</evidence>
<dbReference type="FunFam" id="2.60.40.60:FF:000002">
    <property type="entry name" value="Protocadherin alpha 2"/>
    <property type="match status" value="2"/>
</dbReference>
<evidence type="ECO:0000256" key="3">
    <source>
        <dbReference type="ARBA" id="ARBA00022692"/>
    </source>
</evidence>
<evidence type="ECO:0000256" key="6">
    <source>
        <dbReference type="ARBA" id="ARBA00022837"/>
    </source>
</evidence>
<keyword evidence="3" id="KW-0812">Transmembrane</keyword>
<dbReference type="PRINTS" id="PR00205">
    <property type="entry name" value="CADHERIN"/>
</dbReference>
<organism evidence="13 14">
    <name type="scientific">Paramormyrops kingsleyae</name>
    <dbReference type="NCBI Taxonomy" id="1676925"/>
    <lineage>
        <taxon>Eukaryota</taxon>
        <taxon>Metazoa</taxon>
        <taxon>Chordata</taxon>
        <taxon>Craniata</taxon>
        <taxon>Vertebrata</taxon>
        <taxon>Euteleostomi</taxon>
        <taxon>Actinopterygii</taxon>
        <taxon>Neopterygii</taxon>
        <taxon>Teleostei</taxon>
        <taxon>Osteoglossocephala</taxon>
        <taxon>Osteoglossomorpha</taxon>
        <taxon>Osteoglossiformes</taxon>
        <taxon>Mormyridae</taxon>
        <taxon>Paramormyrops</taxon>
    </lineage>
</organism>
<evidence type="ECO:0000256" key="8">
    <source>
        <dbReference type="ARBA" id="ARBA00022989"/>
    </source>
</evidence>
<dbReference type="CDD" id="cd11304">
    <property type="entry name" value="Cadherin_repeat"/>
    <property type="match status" value="7"/>
</dbReference>